<dbReference type="EMBL" id="CP018258">
    <property type="protein sequence ID" value="APV43487.1"/>
    <property type="molecule type" value="Genomic_DNA"/>
</dbReference>
<proteinExistence type="predicted"/>
<dbReference type="STRING" id="1839801.Dform_00124"/>
<protein>
    <submittedName>
        <fullName evidence="1">Uncharacterized protein</fullName>
    </submittedName>
</protein>
<dbReference type="Proteomes" id="UP000185934">
    <property type="component" value="Chromosome"/>
</dbReference>
<evidence type="ECO:0000313" key="1">
    <source>
        <dbReference type="EMBL" id="APV43487.1"/>
    </source>
</evidence>
<sequence length="97" mass="11091">MTWLNAGGKAASRKFRKRLFDRMTDKTCHCYGCGRNQGVDSSELPCLALQGWFIVSHLVGPEDIKRYGFCSLECLQRWVNENAEAIPEIFLNSFDEL</sequence>
<evidence type="ECO:0000313" key="2">
    <source>
        <dbReference type="Proteomes" id="UP000185934"/>
    </source>
</evidence>
<name>A0A1P8F4S2_9CHLR</name>
<gene>
    <name evidence="1" type="ORF">Dform_00124</name>
</gene>
<organism evidence="1 2">
    <name type="scientific">Dehalogenimonas formicexedens</name>
    <dbReference type="NCBI Taxonomy" id="1839801"/>
    <lineage>
        <taxon>Bacteria</taxon>
        <taxon>Bacillati</taxon>
        <taxon>Chloroflexota</taxon>
        <taxon>Dehalococcoidia</taxon>
        <taxon>Dehalococcoidales</taxon>
        <taxon>Dehalococcoidaceae</taxon>
        <taxon>Dehalogenimonas</taxon>
    </lineage>
</organism>
<keyword evidence="2" id="KW-1185">Reference proteome</keyword>
<dbReference type="KEGG" id="dfo:Dform_00124"/>
<accession>A0A1P8F4S2</accession>
<reference evidence="2" key="1">
    <citation type="submission" date="2016-11" db="EMBL/GenBank/DDBJ databases">
        <title>Dehalogenimonas formicexedens sp. nov., a chlorinated alkane respiring bacterium isolated from contaminated groundwater.</title>
        <authorList>
            <person name="Key T.A."/>
            <person name="Bowman K.S."/>
            <person name="Lee I."/>
            <person name="Chun J."/>
            <person name="Albuquerque L."/>
            <person name="da Costa M.S."/>
            <person name="Rainey F.A."/>
            <person name="Moe W.M."/>
        </authorList>
    </citation>
    <scope>NUCLEOTIDE SEQUENCE [LARGE SCALE GENOMIC DNA]</scope>
    <source>
        <strain evidence="2">NSZ-14</strain>
    </source>
</reference>
<dbReference type="AlphaFoldDB" id="A0A1P8F4S2"/>